<dbReference type="RefSeq" id="WP_055156172.1">
    <property type="nucleotide sequence ID" value="NZ_CYXR01000007.1"/>
</dbReference>
<dbReference type="GO" id="GO:0006265">
    <property type="term" value="P:DNA topological change"/>
    <property type="evidence" value="ECO:0007669"/>
    <property type="project" value="UniProtKB-UniRule"/>
</dbReference>
<dbReference type="GO" id="GO:0006310">
    <property type="term" value="P:DNA recombination"/>
    <property type="evidence" value="ECO:0007669"/>
    <property type="project" value="TreeGrafter"/>
</dbReference>
<gene>
    <name evidence="11" type="primary">topB_2</name>
    <name evidence="8" type="synonym">topB</name>
    <name evidence="11" type="ORF">ERS852574_01236</name>
</gene>
<evidence type="ECO:0000256" key="2">
    <source>
        <dbReference type="ARBA" id="ARBA00009446"/>
    </source>
</evidence>
<dbReference type="InterPro" id="IPR013826">
    <property type="entry name" value="Topo_IA_cen_sub3"/>
</dbReference>
<dbReference type="PROSITE" id="PS00396">
    <property type="entry name" value="TOPO_IA_1"/>
    <property type="match status" value="1"/>
</dbReference>
<dbReference type="SMART" id="SM00437">
    <property type="entry name" value="TOP1Ac"/>
    <property type="match status" value="1"/>
</dbReference>
<protein>
    <recommendedName>
        <fullName evidence="8">DNA topoisomerase 3</fullName>
        <ecNumber evidence="8">5.6.2.1</ecNumber>
    </recommendedName>
    <alternativeName>
        <fullName evidence="8">DNA topoisomerase III</fullName>
    </alternativeName>
</protein>
<evidence type="ECO:0000256" key="8">
    <source>
        <dbReference type="HAMAP-Rule" id="MF_00953"/>
    </source>
</evidence>
<dbReference type="HAMAP" id="MF_00953">
    <property type="entry name" value="Topoisom_3_prok"/>
    <property type="match status" value="1"/>
</dbReference>
<dbReference type="SMART" id="SM00493">
    <property type="entry name" value="TOPRIM"/>
    <property type="match status" value="1"/>
</dbReference>
<feature type="region of interest" description="Interaction with DNA" evidence="8">
    <location>
        <begin position="186"/>
        <end position="191"/>
    </location>
</feature>
<dbReference type="Gene3D" id="3.40.50.140">
    <property type="match status" value="1"/>
</dbReference>
<dbReference type="PRINTS" id="PR00417">
    <property type="entry name" value="PRTPISMRASEI"/>
</dbReference>
<accession>A0A173S9T3</accession>
<dbReference type="InterPro" id="IPR006171">
    <property type="entry name" value="TOPRIM_dom"/>
</dbReference>
<dbReference type="NCBIfam" id="NF005829">
    <property type="entry name" value="PRK07726.1"/>
    <property type="match status" value="1"/>
</dbReference>
<dbReference type="InterPro" id="IPR005738">
    <property type="entry name" value="TopoIII"/>
</dbReference>
<feature type="site" description="Interaction with DNA" evidence="8">
    <location>
        <position position="167"/>
    </location>
</feature>
<dbReference type="GO" id="GO:0000287">
    <property type="term" value="F:magnesium ion binding"/>
    <property type="evidence" value="ECO:0007669"/>
    <property type="project" value="UniProtKB-UniRule"/>
</dbReference>
<evidence type="ECO:0000313" key="12">
    <source>
        <dbReference type="Proteomes" id="UP000095727"/>
    </source>
</evidence>
<keyword evidence="3 8" id="KW-0479">Metal-binding</keyword>
<comment type="caution">
    <text evidence="8">Lacks conserved residue(s) required for the propagation of feature annotation.</text>
</comment>
<dbReference type="Gene3D" id="1.10.290.10">
    <property type="entry name" value="Topoisomerase I, domain 4"/>
    <property type="match status" value="1"/>
</dbReference>
<dbReference type="Proteomes" id="UP000095727">
    <property type="component" value="Unassembled WGS sequence"/>
</dbReference>
<dbReference type="InterPro" id="IPR023405">
    <property type="entry name" value="Topo_IA_core_domain"/>
</dbReference>
<feature type="active site" description="O-(5'-phospho-DNA)-tyrosine intermediate" evidence="8">
    <location>
        <position position="309"/>
    </location>
</feature>
<feature type="binding site" evidence="8">
    <location>
        <position position="8"/>
    </location>
    <ligand>
        <name>Mg(2+)</name>
        <dbReference type="ChEBI" id="CHEBI:18420"/>
        <note>catalytic</note>
    </ligand>
</feature>
<evidence type="ECO:0000256" key="5">
    <source>
        <dbReference type="ARBA" id="ARBA00023029"/>
    </source>
</evidence>
<comment type="catalytic activity">
    <reaction evidence="1 8">
        <text>ATP-independent breakage of single-stranded DNA, followed by passage and rejoining.</text>
        <dbReference type="EC" id="5.6.2.1"/>
    </reaction>
</comment>
<keyword evidence="5 8" id="KW-0799">Topoisomerase</keyword>
<evidence type="ECO:0000256" key="6">
    <source>
        <dbReference type="ARBA" id="ARBA00023125"/>
    </source>
</evidence>
<dbReference type="EC" id="5.6.2.1" evidence="8"/>
<feature type="domain" description="Topo IA-type catalytic" evidence="10">
    <location>
        <begin position="152"/>
        <end position="602"/>
    </location>
</feature>
<evidence type="ECO:0000259" key="10">
    <source>
        <dbReference type="PROSITE" id="PS52039"/>
    </source>
</evidence>
<dbReference type="EMBL" id="CYXR01000007">
    <property type="protein sequence ID" value="CUM87020.1"/>
    <property type="molecule type" value="Genomic_DNA"/>
</dbReference>
<dbReference type="PROSITE" id="PS52039">
    <property type="entry name" value="TOPO_IA_2"/>
    <property type="match status" value="1"/>
</dbReference>
<dbReference type="SUPFAM" id="SSF56712">
    <property type="entry name" value="Prokaryotic type I DNA topoisomerase"/>
    <property type="match status" value="1"/>
</dbReference>
<dbReference type="Pfam" id="PF01751">
    <property type="entry name" value="Toprim"/>
    <property type="match status" value="1"/>
</dbReference>
<dbReference type="CDD" id="cd00186">
    <property type="entry name" value="TOP1Ac"/>
    <property type="match status" value="1"/>
</dbReference>
<evidence type="ECO:0000256" key="1">
    <source>
        <dbReference type="ARBA" id="ARBA00000213"/>
    </source>
</evidence>
<feature type="domain" description="Toprim" evidence="9">
    <location>
        <begin position="2"/>
        <end position="135"/>
    </location>
</feature>
<organism evidence="11 12">
    <name type="scientific">Coprococcus comes</name>
    <dbReference type="NCBI Taxonomy" id="410072"/>
    <lineage>
        <taxon>Bacteria</taxon>
        <taxon>Bacillati</taxon>
        <taxon>Bacillota</taxon>
        <taxon>Clostridia</taxon>
        <taxon>Lachnospirales</taxon>
        <taxon>Lachnospiraceae</taxon>
        <taxon>Coprococcus</taxon>
    </lineage>
</organism>
<dbReference type="InterPro" id="IPR013497">
    <property type="entry name" value="Topo_IA_cen"/>
</dbReference>
<dbReference type="CDD" id="cd03362">
    <property type="entry name" value="TOPRIM_TopoIA_TopoIII"/>
    <property type="match status" value="1"/>
</dbReference>
<dbReference type="GO" id="GO:0003677">
    <property type="term" value="F:DNA binding"/>
    <property type="evidence" value="ECO:0007669"/>
    <property type="project" value="UniProtKB-KW"/>
</dbReference>
<proteinExistence type="inferred from homology"/>
<evidence type="ECO:0000259" key="9">
    <source>
        <dbReference type="PROSITE" id="PS50880"/>
    </source>
</evidence>
<keyword evidence="7 8" id="KW-0413">Isomerase</keyword>
<dbReference type="GO" id="GO:0006281">
    <property type="term" value="P:DNA repair"/>
    <property type="evidence" value="ECO:0007669"/>
    <property type="project" value="TreeGrafter"/>
</dbReference>
<dbReference type="InterPro" id="IPR013824">
    <property type="entry name" value="Topo_IA_cen_sub1"/>
</dbReference>
<dbReference type="GO" id="GO:0003917">
    <property type="term" value="F:DNA topoisomerase type I (single strand cut, ATP-independent) activity"/>
    <property type="evidence" value="ECO:0007669"/>
    <property type="project" value="UniProtKB-UniRule"/>
</dbReference>
<feature type="site" description="Interaction with DNA" evidence="8">
    <location>
        <position position="175"/>
    </location>
</feature>
<reference evidence="11 12" key="1">
    <citation type="submission" date="2015-09" db="EMBL/GenBank/DDBJ databases">
        <authorList>
            <consortium name="Pathogen Informatics"/>
        </authorList>
    </citation>
    <scope>NUCLEOTIDE SEQUENCE [LARGE SCALE GENOMIC DNA]</scope>
    <source>
        <strain evidence="11 12">2789STDY5834962</strain>
    </source>
</reference>
<dbReference type="Gene3D" id="2.70.20.10">
    <property type="entry name" value="Topoisomerase I, domain 3"/>
    <property type="match status" value="1"/>
</dbReference>
<dbReference type="PANTHER" id="PTHR11390">
    <property type="entry name" value="PROKARYOTIC DNA TOPOISOMERASE"/>
    <property type="match status" value="1"/>
</dbReference>
<dbReference type="InterPro" id="IPR003601">
    <property type="entry name" value="Topo_IA_2"/>
</dbReference>
<comment type="cofactor">
    <cofactor evidence="8">
        <name>Mg(2+)</name>
        <dbReference type="ChEBI" id="CHEBI:18420"/>
    </cofactor>
</comment>
<feature type="site" description="Interaction with DNA" evidence="8">
    <location>
        <position position="60"/>
    </location>
</feature>
<feature type="site" description="Interaction with DNA" evidence="8">
    <location>
        <position position="311"/>
    </location>
</feature>
<dbReference type="NCBIfam" id="TIGR01056">
    <property type="entry name" value="topB"/>
    <property type="match status" value="1"/>
</dbReference>
<feature type="binding site" evidence="8">
    <location>
        <position position="104"/>
    </location>
    <ligand>
        <name>Mg(2+)</name>
        <dbReference type="ChEBI" id="CHEBI:18420"/>
        <note>catalytic</note>
    </ligand>
</feature>
<name>A0A173S9T3_9FIRM</name>
<evidence type="ECO:0000256" key="4">
    <source>
        <dbReference type="ARBA" id="ARBA00022842"/>
    </source>
</evidence>
<evidence type="ECO:0000256" key="3">
    <source>
        <dbReference type="ARBA" id="ARBA00022723"/>
    </source>
</evidence>
<keyword evidence="6 8" id="KW-0238">DNA-binding</keyword>
<dbReference type="Pfam" id="PF01131">
    <property type="entry name" value="Topoisom_bac"/>
    <property type="match status" value="1"/>
</dbReference>
<comment type="similarity">
    <text evidence="2 8">Belongs to the type IA topoisomerase family.</text>
</comment>
<evidence type="ECO:0000313" key="11">
    <source>
        <dbReference type="EMBL" id="CUM87020.1"/>
    </source>
</evidence>
<sequence>MKALVIAEKPSVARDIARVLKCGKKINGAIEGERYIVTWGLGHLVTLADPEDYDKKYKEWKIDVLPMKPAPFKLEVIKQTGKQFAAVKTQIHRKDVNEIIIATDAGREGELVARLILEKAGSKKPIKRLWISSVTDKAIREGFAKLKNGHEYDALYDAAMCRAEADWLVGINATRALTCKYNAQLSCGRVQTPTLAMIAKREEKIRSFIPEGYYGMTAKGQNIMLTWQDQKSKSYRSFDKEKMTGLMKKLDGQKAVVEEIKKTPKKTYALLLYDLTELQREANQRFGYSAKETLNIMQRLYENHKVLTYPRTDSRYLSKDIVPTIKDRLEACGTGPYRKLAMTAKKKDLSGKLAFVNDAKVSDHHAIIPTEQFVDLSHMTNEERKIYDLVVRRFLAVLYPPFEYEQTQVTVKVGGETFLASGKIVKAQGWRAVYEEEVYSDEDEEEEEAYESGKSLKGQTLPELEKGQEIKGLVLSLTEGKTKPPAHFNEATLLSAMENPTAYMESHDKAMAKTLGETGGLGTVATRADIIEKLFKSFLLERRGKDIYLTSKAKQLLELVPEELKQPELTADWEMRLSQIAKGKLSRKDFMKDIDKYTDQVVSEIKAGAGTFRHDNLTNSKCPRCGKRMLAVKGKNSEMLVCQDRECGYRETVSRTTNARCPVCHKKMQLKGRGDGQIFVCVCGHKEKLTSFQERRKKEGAGVSKKDVQKYLRQQKDEPMNNPFADALAKIKL</sequence>
<dbReference type="Gene3D" id="1.10.460.10">
    <property type="entry name" value="Topoisomerase I, domain 2"/>
    <property type="match status" value="1"/>
</dbReference>
<dbReference type="AlphaFoldDB" id="A0A173S9T3"/>
<dbReference type="PROSITE" id="PS50880">
    <property type="entry name" value="TOPRIM"/>
    <property type="match status" value="1"/>
</dbReference>
<dbReference type="InterPro" id="IPR034144">
    <property type="entry name" value="TOPRIM_TopoIII"/>
</dbReference>
<dbReference type="InterPro" id="IPR023406">
    <property type="entry name" value="Topo_IA_AS"/>
</dbReference>
<dbReference type="GO" id="GO:0043597">
    <property type="term" value="C:cytoplasmic replication fork"/>
    <property type="evidence" value="ECO:0007669"/>
    <property type="project" value="TreeGrafter"/>
</dbReference>
<comment type="function">
    <text evidence="8">Releases the supercoiling and torsional tension of DNA, which is introduced during the DNA replication and transcription, by transiently cleaving and rejoining one strand of the DNA duplex. Introduces a single-strand break via transesterification at a target site in duplex DNA. The scissile phosphodiester is attacked by the catalytic tyrosine of the enzyme, resulting in the formation of a DNA-(5'-phosphotyrosyl)-enzyme intermediate and the expulsion of a 3'-OH DNA strand. The free DNA strand then undergoes passage around the unbroken strand, thus removing DNA supercoils. Finally, in the religation step, the DNA 3'-OH attacks the covalent intermediate to expel the active-site tyrosine and restore the DNA phosphodiester backbone.</text>
</comment>
<keyword evidence="4 8" id="KW-0460">Magnesium</keyword>
<evidence type="ECO:0000256" key="7">
    <source>
        <dbReference type="ARBA" id="ARBA00023235"/>
    </source>
</evidence>
<dbReference type="InterPro" id="IPR013825">
    <property type="entry name" value="Topo_IA_cen_sub2"/>
</dbReference>
<dbReference type="InterPro" id="IPR003602">
    <property type="entry name" value="Topo_IA_DNA-bd_dom"/>
</dbReference>
<dbReference type="InterPro" id="IPR000380">
    <property type="entry name" value="Topo_IA"/>
</dbReference>
<dbReference type="SMART" id="SM00436">
    <property type="entry name" value="TOP1Bc"/>
    <property type="match status" value="1"/>
</dbReference>
<dbReference type="PANTHER" id="PTHR11390:SF21">
    <property type="entry name" value="DNA TOPOISOMERASE 3-ALPHA"/>
    <property type="match status" value="1"/>
</dbReference>